<keyword evidence="7" id="KW-0812">Transmembrane</keyword>
<comment type="subcellular location">
    <subcellularLocation>
        <location evidence="1">Membrane</location>
        <topology evidence="1">Single-pass type I membrane protein</topology>
    </subcellularLocation>
</comment>
<protein>
    <recommendedName>
        <fullName evidence="10">Ig-like domain-containing protein</fullName>
    </recommendedName>
</protein>
<dbReference type="GO" id="GO:0005911">
    <property type="term" value="C:cell-cell junction"/>
    <property type="evidence" value="ECO:0007669"/>
    <property type="project" value="TreeGrafter"/>
</dbReference>
<keyword evidence="2 7" id="KW-0472">Membrane</keyword>
<proteinExistence type="predicted"/>
<dbReference type="AlphaFoldDB" id="A0A6J8EHN1"/>
<gene>
    <name evidence="8" type="ORF">MCOR_52169</name>
</gene>
<feature type="region of interest" description="Disordered" evidence="6">
    <location>
        <begin position="574"/>
        <end position="614"/>
    </location>
</feature>
<evidence type="ECO:0000313" key="8">
    <source>
        <dbReference type="EMBL" id="CAC5419888.1"/>
    </source>
</evidence>
<evidence type="ECO:0000256" key="4">
    <source>
        <dbReference type="ARBA" id="ARBA00023180"/>
    </source>
</evidence>
<evidence type="ECO:0000256" key="6">
    <source>
        <dbReference type="SAM" id="MobiDB-lite"/>
    </source>
</evidence>
<keyword evidence="3" id="KW-1015">Disulfide bond</keyword>
<feature type="compositionally biased region" description="Polar residues" evidence="6">
    <location>
        <begin position="574"/>
        <end position="593"/>
    </location>
</feature>
<sequence length="614" mass="69606">MDSHGKYQSRTTITIEVPQQLGHVSIPTRGVQRRELNEKDIPLKTDNEVYRMEGSTFDLTFTFNLSIWTTSLTEYDPIIGSLEFQLRITNNSTTDIGIYTCKVYTLPTLIVSPIRLLNQNYNNTINVHEGKSVNISCASVTGHDVGKISVKLDGIILAESDSNIVTYSFISDRYYNTYNFRHLTCESDKLGSESSIDVHLIVEYAPDVTVIFGVDRMYCSPYGVPDTYKFNRWEHQSEQGEHIRFLDGLENGTLILQTLPQQYQISGRYVCTVSNGIPDINGRNSQKGFISHNYEGPPKFVQENKKVKFVEIFKPTAMTFLIYSNPVVEAIWIEAVAPCYTKNETILDFRISETELLYSEFGNKGSIKGNAITFEFKIFSTEYEMYKIWTKNKRGEDSFDFNIQAVEYDKNNRKDRTGLITSSSIAAGLLVYVIVLHICLFVRHRMNQTRWGHLQDPLHFHTYDDIGSISYASANTRQLVTDQEGPMLPTRITSSPHNESTIINNRPAMIVSTSAIVSHQDAEVNATRCSYNAETEISTSSMFPIGDIRHSDGSYDEVSVASTDNSYQSYQRRTYQDENSSNNNKTLTCSPSSDESRRESNVTSTVGVILDDEK</sequence>
<evidence type="ECO:0008006" key="10">
    <source>
        <dbReference type="Google" id="ProtNLM"/>
    </source>
</evidence>
<dbReference type="GO" id="GO:0050839">
    <property type="term" value="F:cell adhesion molecule binding"/>
    <property type="evidence" value="ECO:0007669"/>
    <property type="project" value="TreeGrafter"/>
</dbReference>
<evidence type="ECO:0000256" key="7">
    <source>
        <dbReference type="SAM" id="Phobius"/>
    </source>
</evidence>
<keyword evidence="4" id="KW-0325">Glycoprotein</keyword>
<dbReference type="GO" id="GO:0098609">
    <property type="term" value="P:cell-cell adhesion"/>
    <property type="evidence" value="ECO:0007669"/>
    <property type="project" value="TreeGrafter"/>
</dbReference>
<reference evidence="8 9" key="1">
    <citation type="submission" date="2020-06" db="EMBL/GenBank/DDBJ databases">
        <authorList>
            <person name="Li R."/>
            <person name="Bekaert M."/>
        </authorList>
    </citation>
    <scope>NUCLEOTIDE SEQUENCE [LARGE SCALE GENOMIC DNA]</scope>
    <source>
        <strain evidence="9">wild</strain>
    </source>
</reference>
<feature type="transmembrane region" description="Helical" evidence="7">
    <location>
        <begin position="419"/>
        <end position="442"/>
    </location>
</feature>
<evidence type="ECO:0000256" key="5">
    <source>
        <dbReference type="ARBA" id="ARBA00023319"/>
    </source>
</evidence>
<keyword evidence="9" id="KW-1185">Reference proteome</keyword>
<dbReference type="InterPro" id="IPR051275">
    <property type="entry name" value="Cell_adhesion_signaling"/>
</dbReference>
<keyword evidence="5" id="KW-0393">Immunoglobulin domain</keyword>
<keyword evidence="7" id="KW-1133">Transmembrane helix</keyword>
<organism evidence="8 9">
    <name type="scientific">Mytilus coruscus</name>
    <name type="common">Sea mussel</name>
    <dbReference type="NCBI Taxonomy" id="42192"/>
    <lineage>
        <taxon>Eukaryota</taxon>
        <taxon>Metazoa</taxon>
        <taxon>Spiralia</taxon>
        <taxon>Lophotrochozoa</taxon>
        <taxon>Mollusca</taxon>
        <taxon>Bivalvia</taxon>
        <taxon>Autobranchia</taxon>
        <taxon>Pteriomorphia</taxon>
        <taxon>Mytilida</taxon>
        <taxon>Mytiloidea</taxon>
        <taxon>Mytilidae</taxon>
        <taxon>Mytilinae</taxon>
        <taxon>Mytilus</taxon>
    </lineage>
</organism>
<dbReference type="Proteomes" id="UP000507470">
    <property type="component" value="Unassembled WGS sequence"/>
</dbReference>
<dbReference type="OrthoDB" id="10371081at2759"/>
<accession>A0A6J8EHN1</accession>
<name>A0A6J8EHN1_MYTCO</name>
<evidence type="ECO:0000256" key="3">
    <source>
        <dbReference type="ARBA" id="ARBA00023157"/>
    </source>
</evidence>
<dbReference type="PANTHER" id="PTHR11640">
    <property type="entry name" value="NEPHRIN"/>
    <property type="match status" value="1"/>
</dbReference>
<evidence type="ECO:0000313" key="9">
    <source>
        <dbReference type="Proteomes" id="UP000507470"/>
    </source>
</evidence>
<dbReference type="PANTHER" id="PTHR11640:SF164">
    <property type="entry name" value="MAM DOMAIN-CONTAINING GLYCOSYLPHOSPHATIDYLINOSITOL ANCHOR PROTEIN 1"/>
    <property type="match status" value="1"/>
</dbReference>
<dbReference type="EMBL" id="CACVKT020009054">
    <property type="protein sequence ID" value="CAC5419888.1"/>
    <property type="molecule type" value="Genomic_DNA"/>
</dbReference>
<evidence type="ECO:0000256" key="1">
    <source>
        <dbReference type="ARBA" id="ARBA00004479"/>
    </source>
</evidence>
<evidence type="ECO:0000256" key="2">
    <source>
        <dbReference type="ARBA" id="ARBA00023136"/>
    </source>
</evidence>
<dbReference type="GO" id="GO:0005886">
    <property type="term" value="C:plasma membrane"/>
    <property type="evidence" value="ECO:0007669"/>
    <property type="project" value="TreeGrafter"/>
</dbReference>